<dbReference type="Gene3D" id="3.90.79.10">
    <property type="entry name" value="Nucleoside Triphosphate Pyrophosphohydrolase"/>
    <property type="match status" value="1"/>
</dbReference>
<name>A0A5D2GQI4_GOSDA</name>
<proteinExistence type="predicted"/>
<accession>A0A5D2GQI4</accession>
<dbReference type="Proteomes" id="UP000323506">
    <property type="component" value="Chromosome A05"/>
</dbReference>
<organism evidence="1 2">
    <name type="scientific">Gossypium darwinii</name>
    <name type="common">Darwin's cotton</name>
    <name type="synonym">Gossypium barbadense var. darwinii</name>
    <dbReference type="NCBI Taxonomy" id="34276"/>
    <lineage>
        <taxon>Eukaryota</taxon>
        <taxon>Viridiplantae</taxon>
        <taxon>Streptophyta</taxon>
        <taxon>Embryophyta</taxon>
        <taxon>Tracheophyta</taxon>
        <taxon>Spermatophyta</taxon>
        <taxon>Magnoliopsida</taxon>
        <taxon>eudicotyledons</taxon>
        <taxon>Gunneridae</taxon>
        <taxon>Pentapetalae</taxon>
        <taxon>rosids</taxon>
        <taxon>malvids</taxon>
        <taxon>Malvales</taxon>
        <taxon>Malvaceae</taxon>
        <taxon>Malvoideae</taxon>
        <taxon>Gossypium</taxon>
    </lineage>
</organism>
<reference evidence="1 2" key="1">
    <citation type="submission" date="2019-06" db="EMBL/GenBank/DDBJ databases">
        <title>WGS assembly of Gossypium darwinii.</title>
        <authorList>
            <person name="Chen Z.J."/>
            <person name="Sreedasyam A."/>
            <person name="Ando A."/>
            <person name="Song Q."/>
            <person name="De L."/>
            <person name="Hulse-Kemp A."/>
            <person name="Ding M."/>
            <person name="Ye W."/>
            <person name="Kirkbride R."/>
            <person name="Jenkins J."/>
            <person name="Plott C."/>
            <person name="Lovell J."/>
            <person name="Lin Y.-M."/>
            <person name="Vaughn R."/>
            <person name="Liu B."/>
            <person name="Li W."/>
            <person name="Simpson S."/>
            <person name="Scheffler B."/>
            <person name="Saski C."/>
            <person name="Grover C."/>
            <person name="Hu G."/>
            <person name="Conover J."/>
            <person name="Carlson J."/>
            <person name="Shu S."/>
            <person name="Boston L."/>
            <person name="Williams M."/>
            <person name="Peterson D."/>
            <person name="Mcgee K."/>
            <person name="Jones D."/>
            <person name="Wendel J."/>
            <person name="Stelly D."/>
            <person name="Grimwood J."/>
            <person name="Schmutz J."/>
        </authorList>
    </citation>
    <scope>NUCLEOTIDE SEQUENCE [LARGE SCALE GENOMIC DNA]</scope>
    <source>
        <strain evidence="1">1808015.09</strain>
    </source>
</reference>
<dbReference type="EMBL" id="CM017692">
    <property type="protein sequence ID" value="TYH19948.1"/>
    <property type="molecule type" value="Genomic_DNA"/>
</dbReference>
<evidence type="ECO:0000313" key="1">
    <source>
        <dbReference type="EMBL" id="TYH19948.1"/>
    </source>
</evidence>
<evidence type="ECO:0000313" key="2">
    <source>
        <dbReference type="Proteomes" id="UP000323506"/>
    </source>
</evidence>
<protein>
    <submittedName>
        <fullName evidence="1">Uncharacterized protein</fullName>
    </submittedName>
</protein>
<dbReference type="PANTHER" id="PTHR43222">
    <property type="entry name" value="NUDIX HYDROLASE 23"/>
    <property type="match status" value="1"/>
</dbReference>
<dbReference type="PANTHER" id="PTHR43222:SF2">
    <property type="entry name" value="NUDIX HYDROLASE 23, CHLOROPLASTIC"/>
    <property type="match status" value="1"/>
</dbReference>
<gene>
    <name evidence="1" type="ORF">ES288_A05G392900v1</name>
</gene>
<dbReference type="AlphaFoldDB" id="A0A5D2GQI4"/>
<sequence length="73" mass="7983">EEAGVEVEVISPFVQLDIPLIGQTYVIFLAKLKKPQVSPGPDICNLQCCLFELGDIPFDSLAFSSIFVTLNLV</sequence>
<keyword evidence="2" id="KW-1185">Reference proteome</keyword>
<feature type="non-terminal residue" evidence="1">
    <location>
        <position position="1"/>
    </location>
</feature>